<dbReference type="InterPro" id="IPR055429">
    <property type="entry name" value="TRAPPC13_M"/>
</dbReference>
<gene>
    <name evidence="6" type="ORF">P43SY_002066</name>
</gene>
<sequence length="453" mass="48484">MSTQYAGAPVAAGIPQPPGSGNGSAPLGAMPGNNAPSTPIQPTLKVMRLYKPKLYTHGPSSSSLMPTTLAQSTALQHEFAMSSMLILPDSFGEIFLGNTFSSYISVINQYACDLRDVGLTANIQCANDRVDLQDNRLTRTGNAPPPNPMKVLPAGSSLDMVVDYPLNQVGNHVLRVGVTYVDPITNEPKSLRKFYRFAVQNPLVISFKHARQSRDDSLVEAQIRNVSKLPLFLDSIRFLPVAPFSSEELSLDPNADDDGGGDGDDSDETVRAMLRRGPQTLLNPQEEVQRVFRVTATSSGDAAATQNLGRLHVGWKTALGEAGSVQSQPVMRKVDVLRDVTVALEDVPSTVTLGVPFLATAKITNNSARPLQLQLQLRKSDMIGIVCSSLSHQTLPALAARSSTSVEIEFLPTAGGLQSIRGAVCVDPRSGVEFPQDVLAHVMVQAALPPRAA</sequence>
<evidence type="ECO:0000256" key="1">
    <source>
        <dbReference type="ARBA" id="ARBA00010785"/>
    </source>
</evidence>
<dbReference type="PANTHER" id="PTHR13134">
    <property type="entry name" value="TRAFFICKING PROTEIN PARTICLE COMPLEX SUBUNIT 13"/>
    <property type="match status" value="1"/>
</dbReference>
<dbReference type="PANTHER" id="PTHR13134:SF3">
    <property type="entry name" value="TRAFFICKING PROTEIN PARTICLE COMPLEX SUBUNIT 13"/>
    <property type="match status" value="1"/>
</dbReference>
<protein>
    <recommendedName>
        <fullName evidence="8">Trafficking protein particle complex subunit 13</fullName>
    </recommendedName>
</protein>
<feature type="region of interest" description="Disordered" evidence="2">
    <location>
        <begin position="249"/>
        <end position="268"/>
    </location>
</feature>
<feature type="domain" description="Trafficking protein particle complex subunit 13 C-terminal" evidence="4">
    <location>
        <begin position="348"/>
        <end position="444"/>
    </location>
</feature>
<name>A0AAD5M0W2_PYTIN</name>
<evidence type="ECO:0000313" key="6">
    <source>
        <dbReference type="EMBL" id="KAJ0400318.1"/>
    </source>
</evidence>
<feature type="domain" description="Trafficking protein particle complex subunit 13 middle" evidence="5">
    <location>
        <begin position="211"/>
        <end position="333"/>
    </location>
</feature>
<dbReference type="EMBL" id="JAKCXM010000157">
    <property type="protein sequence ID" value="KAJ0400318.1"/>
    <property type="molecule type" value="Genomic_DNA"/>
</dbReference>
<feature type="region of interest" description="Disordered" evidence="2">
    <location>
        <begin position="1"/>
        <end position="40"/>
    </location>
</feature>
<dbReference type="Pfam" id="PF23647">
    <property type="entry name" value="TRAPPC13_M"/>
    <property type="match status" value="1"/>
</dbReference>
<evidence type="ECO:0000259" key="4">
    <source>
        <dbReference type="Pfam" id="PF23643"/>
    </source>
</evidence>
<evidence type="ECO:0000256" key="2">
    <source>
        <dbReference type="SAM" id="MobiDB-lite"/>
    </source>
</evidence>
<comment type="similarity">
    <text evidence="1">Belongs to the TRAPPC13 family.</text>
</comment>
<comment type="caution">
    <text evidence="6">The sequence shown here is derived from an EMBL/GenBank/DDBJ whole genome shotgun (WGS) entry which is preliminary data.</text>
</comment>
<proteinExistence type="inferred from homology"/>
<dbReference type="InterPro" id="IPR010378">
    <property type="entry name" value="TRAPPC13"/>
</dbReference>
<accession>A0AAD5M0W2</accession>
<reference evidence="6" key="1">
    <citation type="submission" date="2021-12" db="EMBL/GenBank/DDBJ databases">
        <title>Prjna785345.</title>
        <authorList>
            <person name="Rujirawat T."/>
            <person name="Krajaejun T."/>
        </authorList>
    </citation>
    <scope>NUCLEOTIDE SEQUENCE</scope>
    <source>
        <strain evidence="6">Pi057C3</strain>
    </source>
</reference>
<feature type="compositionally biased region" description="Acidic residues" evidence="2">
    <location>
        <begin position="254"/>
        <end position="267"/>
    </location>
</feature>
<dbReference type="AlphaFoldDB" id="A0AAD5M0W2"/>
<evidence type="ECO:0000259" key="5">
    <source>
        <dbReference type="Pfam" id="PF23647"/>
    </source>
</evidence>
<keyword evidence="7" id="KW-1185">Reference proteome</keyword>
<dbReference type="InterPro" id="IPR055427">
    <property type="entry name" value="TRAPPC13_N"/>
</dbReference>
<organism evidence="6 7">
    <name type="scientific">Pythium insidiosum</name>
    <name type="common">Pythiosis disease agent</name>
    <dbReference type="NCBI Taxonomy" id="114742"/>
    <lineage>
        <taxon>Eukaryota</taxon>
        <taxon>Sar</taxon>
        <taxon>Stramenopiles</taxon>
        <taxon>Oomycota</taxon>
        <taxon>Peronosporomycetes</taxon>
        <taxon>Pythiales</taxon>
        <taxon>Pythiaceae</taxon>
        <taxon>Pythium</taxon>
    </lineage>
</organism>
<dbReference type="Pfam" id="PF06159">
    <property type="entry name" value="TRAPPC13_N"/>
    <property type="match status" value="1"/>
</dbReference>
<evidence type="ECO:0000259" key="3">
    <source>
        <dbReference type="Pfam" id="PF06159"/>
    </source>
</evidence>
<evidence type="ECO:0000313" key="7">
    <source>
        <dbReference type="Proteomes" id="UP001209570"/>
    </source>
</evidence>
<dbReference type="Proteomes" id="UP001209570">
    <property type="component" value="Unassembled WGS sequence"/>
</dbReference>
<dbReference type="InterPro" id="IPR055428">
    <property type="entry name" value="TRAPPC13_C"/>
</dbReference>
<dbReference type="GO" id="GO:1990072">
    <property type="term" value="C:TRAPPIII protein complex"/>
    <property type="evidence" value="ECO:0007669"/>
    <property type="project" value="TreeGrafter"/>
</dbReference>
<evidence type="ECO:0008006" key="8">
    <source>
        <dbReference type="Google" id="ProtNLM"/>
    </source>
</evidence>
<dbReference type="Pfam" id="PF23643">
    <property type="entry name" value="TRAPPC13_C"/>
    <property type="match status" value="1"/>
</dbReference>
<feature type="domain" description="Trafficking protein particle complex subunit 13 N-terminal" evidence="3">
    <location>
        <begin position="43"/>
        <end position="199"/>
    </location>
</feature>